<dbReference type="GO" id="GO:0016301">
    <property type="term" value="F:kinase activity"/>
    <property type="evidence" value="ECO:0007669"/>
    <property type="project" value="UniProtKB-KW"/>
</dbReference>
<accession>A0A2U2DXD7</accession>
<dbReference type="InterPro" id="IPR001789">
    <property type="entry name" value="Sig_transdc_resp-reg_receiver"/>
</dbReference>
<dbReference type="InterPro" id="IPR013656">
    <property type="entry name" value="PAS_4"/>
</dbReference>
<dbReference type="PROSITE" id="PS50112">
    <property type="entry name" value="PAS"/>
    <property type="match status" value="1"/>
</dbReference>
<dbReference type="PANTHER" id="PTHR45339:SF1">
    <property type="entry name" value="HYBRID SIGNAL TRANSDUCTION HISTIDINE KINASE J"/>
    <property type="match status" value="1"/>
</dbReference>
<keyword evidence="1 3" id="KW-0597">Phosphoprotein</keyword>
<dbReference type="SMART" id="SM00448">
    <property type="entry name" value="REC"/>
    <property type="match status" value="1"/>
</dbReference>
<evidence type="ECO:0000259" key="5">
    <source>
        <dbReference type="PROSITE" id="PS50112"/>
    </source>
</evidence>
<evidence type="ECO:0000313" key="6">
    <source>
        <dbReference type="EMBL" id="PWE57978.1"/>
    </source>
</evidence>
<dbReference type="InterPro" id="IPR035965">
    <property type="entry name" value="PAS-like_dom_sf"/>
</dbReference>
<comment type="caution">
    <text evidence="6">The sequence shown here is derived from an EMBL/GenBank/DDBJ whole genome shotgun (WGS) entry which is preliminary data.</text>
</comment>
<dbReference type="Gene3D" id="3.40.50.2300">
    <property type="match status" value="1"/>
</dbReference>
<evidence type="ECO:0000259" key="4">
    <source>
        <dbReference type="PROSITE" id="PS50110"/>
    </source>
</evidence>
<dbReference type="SUPFAM" id="SSF55785">
    <property type="entry name" value="PYP-like sensor domain (PAS domain)"/>
    <property type="match status" value="1"/>
</dbReference>
<evidence type="ECO:0000256" key="2">
    <source>
        <dbReference type="ARBA" id="ARBA00023012"/>
    </source>
</evidence>
<proteinExistence type="predicted"/>
<dbReference type="SMART" id="SM00091">
    <property type="entry name" value="PAS"/>
    <property type="match status" value="1"/>
</dbReference>
<keyword evidence="6" id="KW-0808">Transferase</keyword>
<organism evidence="6 7">
    <name type="scientific">Metarhizobium album</name>
    <dbReference type="NCBI Taxonomy" id="2182425"/>
    <lineage>
        <taxon>Bacteria</taxon>
        <taxon>Pseudomonadati</taxon>
        <taxon>Pseudomonadota</taxon>
        <taxon>Alphaproteobacteria</taxon>
        <taxon>Hyphomicrobiales</taxon>
        <taxon>Rhizobiaceae</taxon>
        <taxon>Metarhizobium</taxon>
    </lineage>
</organism>
<evidence type="ECO:0000313" key="7">
    <source>
        <dbReference type="Proteomes" id="UP000245252"/>
    </source>
</evidence>
<dbReference type="Pfam" id="PF00072">
    <property type="entry name" value="Response_reg"/>
    <property type="match status" value="1"/>
</dbReference>
<dbReference type="Pfam" id="PF12860">
    <property type="entry name" value="PAS_7"/>
    <property type="match status" value="1"/>
</dbReference>
<dbReference type="NCBIfam" id="TIGR00229">
    <property type="entry name" value="sensory_box"/>
    <property type="match status" value="1"/>
</dbReference>
<sequence>MCRREFRMNDEASGDAAIQIDTLNTVGDALSAAFIVYDKNDLLIFASRQVLGYFPVSSQFVEPGTRLRDFLGALYDSGIRFRYATRERGNLGREDWIAERIASHWRERSDQIERHGPDRWTRIVKRRLPSGYGVCLFIDVSEQKKREEQWRADLERVQLTEEILDTLPFPVFVKDRNLSFVAANKAYCTLRGINVEQLIGRTVYDILCPEAAVHFDRADRHVMDTGMPAMVAEVLVRADGSEMSVITRKQRIGRSGRYFLVTSVEDVSELALAGATAGMNVEGDPSVTATSLSPVDFPPSTPGEVVPPGQFTGRKVLLVAADAMVEGPAMRTLRRFGIDACTVRDEDEQAAFLDMARSAGLVVDLIVIDTQMDLRSLEIARTYGIDVLALDGFQLTTQLAYLIARHFNRRRDVPSLPVPQADDWSVAIEAPPEALVDVLVVEDNDVNRIVFSQILEGLRLSYVLAADGSEAVDLWERHRPAIVLMDTTLPVLNGYEATRTIREREAGLPRRTPIIGVLPQAFDRDHKACLDAGMDDVILKPISPDNLVAVFEAYRSPKQSTAAG</sequence>
<feature type="domain" description="PAS" evidence="5">
    <location>
        <begin position="156"/>
        <end position="226"/>
    </location>
</feature>
<dbReference type="EMBL" id="QFBC01000001">
    <property type="protein sequence ID" value="PWE57978.1"/>
    <property type="molecule type" value="Genomic_DNA"/>
</dbReference>
<name>A0A2U2DXD7_9HYPH</name>
<dbReference type="CDD" id="cd17546">
    <property type="entry name" value="REC_hyHK_CKI1_RcsC-like"/>
    <property type="match status" value="1"/>
</dbReference>
<dbReference type="InterPro" id="IPR011006">
    <property type="entry name" value="CheY-like_superfamily"/>
</dbReference>
<dbReference type="PANTHER" id="PTHR45339">
    <property type="entry name" value="HYBRID SIGNAL TRANSDUCTION HISTIDINE KINASE J"/>
    <property type="match status" value="1"/>
</dbReference>
<dbReference type="SUPFAM" id="SSF52172">
    <property type="entry name" value="CheY-like"/>
    <property type="match status" value="1"/>
</dbReference>
<dbReference type="Pfam" id="PF08448">
    <property type="entry name" value="PAS_4"/>
    <property type="match status" value="1"/>
</dbReference>
<evidence type="ECO:0000256" key="1">
    <source>
        <dbReference type="ARBA" id="ARBA00022553"/>
    </source>
</evidence>
<feature type="domain" description="Response regulatory" evidence="4">
    <location>
        <begin position="437"/>
        <end position="555"/>
    </location>
</feature>
<keyword evidence="7" id="KW-1185">Reference proteome</keyword>
<dbReference type="GO" id="GO:0000160">
    <property type="term" value="P:phosphorelay signal transduction system"/>
    <property type="evidence" value="ECO:0007669"/>
    <property type="project" value="UniProtKB-KW"/>
</dbReference>
<reference evidence="6 7" key="1">
    <citation type="submission" date="2018-05" db="EMBL/GenBank/DDBJ databases">
        <title>The draft genome of strain NS-104.</title>
        <authorList>
            <person name="Hang P."/>
            <person name="Jiang J."/>
        </authorList>
    </citation>
    <scope>NUCLEOTIDE SEQUENCE [LARGE SCALE GENOMIC DNA]</scope>
    <source>
        <strain evidence="6 7">NS-104</strain>
    </source>
</reference>
<dbReference type="Gene3D" id="3.30.450.20">
    <property type="entry name" value="PAS domain"/>
    <property type="match status" value="1"/>
</dbReference>
<dbReference type="AlphaFoldDB" id="A0A2U2DXD7"/>
<dbReference type="OrthoDB" id="8274118at2"/>
<protein>
    <submittedName>
        <fullName evidence="6">Histidine kinase</fullName>
    </submittedName>
</protein>
<dbReference type="PROSITE" id="PS50110">
    <property type="entry name" value="RESPONSE_REGULATORY"/>
    <property type="match status" value="1"/>
</dbReference>
<gene>
    <name evidence="6" type="ORF">DEM27_01955</name>
</gene>
<dbReference type="InterPro" id="IPR000014">
    <property type="entry name" value="PAS"/>
</dbReference>
<evidence type="ECO:0000256" key="3">
    <source>
        <dbReference type="PROSITE-ProRule" id="PRU00169"/>
    </source>
</evidence>
<keyword evidence="6" id="KW-0418">Kinase</keyword>
<dbReference type="Proteomes" id="UP000245252">
    <property type="component" value="Unassembled WGS sequence"/>
</dbReference>
<keyword evidence="2" id="KW-0902">Two-component regulatory system</keyword>
<feature type="modified residue" description="4-aspartylphosphate" evidence="3">
    <location>
        <position position="486"/>
    </location>
</feature>
<dbReference type="CDD" id="cd00130">
    <property type="entry name" value="PAS"/>
    <property type="match status" value="1"/>
</dbReference>